<keyword evidence="2" id="KW-0472">Membrane</keyword>
<evidence type="ECO:0000256" key="2">
    <source>
        <dbReference type="SAM" id="Phobius"/>
    </source>
</evidence>
<name>M1WIN1_CLAP2</name>
<keyword evidence="4" id="KW-1185">Reference proteome</keyword>
<evidence type="ECO:0000313" key="3">
    <source>
        <dbReference type="EMBL" id="CCE34769.1"/>
    </source>
</evidence>
<protein>
    <recommendedName>
        <fullName evidence="5">UvrD-like helicase C-terminal domain-containing protein</fullName>
    </recommendedName>
</protein>
<comment type="caution">
    <text evidence="3">The sequence shown here is derived from an EMBL/GenBank/DDBJ whole genome shotgun (WGS) entry which is preliminary data.</text>
</comment>
<evidence type="ECO:0000313" key="4">
    <source>
        <dbReference type="Proteomes" id="UP000016801"/>
    </source>
</evidence>
<feature type="region of interest" description="Disordered" evidence="1">
    <location>
        <begin position="144"/>
        <end position="168"/>
    </location>
</feature>
<proteinExistence type="predicted"/>
<feature type="transmembrane region" description="Helical" evidence="2">
    <location>
        <begin position="106"/>
        <end position="135"/>
    </location>
</feature>
<dbReference type="EMBL" id="CAGA01000112">
    <property type="protein sequence ID" value="CCE34769.1"/>
    <property type="molecule type" value="Genomic_DNA"/>
</dbReference>
<dbReference type="CDD" id="cd18809">
    <property type="entry name" value="SF1_C_RecD"/>
    <property type="match status" value="1"/>
</dbReference>
<dbReference type="InterPro" id="IPR027417">
    <property type="entry name" value="P-loop_NTPase"/>
</dbReference>
<reference evidence="3 4" key="1">
    <citation type="journal article" date="2013" name="PLoS Genet.">
        <title>Plant-symbiotic fungi as chemical engineers: Multi-genome analysis of the Clavicipitaceae reveals dynamics of alkaloid loci.</title>
        <authorList>
            <person name="Schardl C.L."/>
            <person name="Young C.A."/>
            <person name="Hesse U."/>
            <person name="Amyotte S.G."/>
            <person name="Andreeva K."/>
            <person name="Calie P.J."/>
            <person name="Fleetwood D.J."/>
            <person name="Haws D.C."/>
            <person name="Moore N."/>
            <person name="Oeser B."/>
            <person name="Panaccione D.G."/>
            <person name="Schweri K.K."/>
            <person name="Voisey C.R."/>
            <person name="Farman M.L."/>
            <person name="Jaromczyk J.W."/>
            <person name="Roe B.A."/>
            <person name="O'Sullivan D.M."/>
            <person name="Scott B."/>
            <person name="Tudzynski P."/>
            <person name="An Z."/>
            <person name="Arnaoudova E.G."/>
            <person name="Bullock C.T."/>
            <person name="Charlton N.D."/>
            <person name="Chen L."/>
            <person name="Cox M."/>
            <person name="Dinkins R.D."/>
            <person name="Florea S."/>
            <person name="Glenn A.E."/>
            <person name="Gordon A."/>
            <person name="Gueldener U."/>
            <person name="Harris D.R."/>
            <person name="Hollin W."/>
            <person name="Jaromczyk J."/>
            <person name="Johnson R.D."/>
            <person name="Khan A.K."/>
            <person name="Leistner E."/>
            <person name="Leuchtmann A."/>
            <person name="Li C."/>
            <person name="Liu J."/>
            <person name="Liu J."/>
            <person name="Liu M."/>
            <person name="Mace W."/>
            <person name="Machado C."/>
            <person name="Nagabhyru P."/>
            <person name="Pan J."/>
            <person name="Schmid J."/>
            <person name="Sugawara K."/>
            <person name="Steiner U."/>
            <person name="Takach J.E."/>
            <person name="Tanaka E."/>
            <person name="Webb J.S."/>
            <person name="Wilson E.V."/>
            <person name="Wiseman J.L."/>
            <person name="Yoshida R."/>
            <person name="Zeng Z."/>
        </authorList>
    </citation>
    <scope>NUCLEOTIDE SEQUENCE [LARGE SCALE GENOMIC DNA]</scope>
    <source>
        <strain evidence="3 4">20.1</strain>
    </source>
</reference>
<dbReference type="Proteomes" id="UP000016801">
    <property type="component" value="Unassembled WGS sequence"/>
</dbReference>
<dbReference type="VEuPathDB" id="FungiDB:CPUR_08705"/>
<dbReference type="AlphaFoldDB" id="M1WIN1"/>
<gene>
    <name evidence="3" type="ORF">CPUR_08705</name>
</gene>
<evidence type="ECO:0000256" key="1">
    <source>
        <dbReference type="SAM" id="MobiDB-lite"/>
    </source>
</evidence>
<keyword evidence="2" id="KW-1133">Transmembrane helix</keyword>
<evidence type="ECO:0008006" key="5">
    <source>
        <dbReference type="Google" id="ProtNLM"/>
    </source>
</evidence>
<dbReference type="OrthoDB" id="4843740at2759"/>
<dbReference type="SUPFAM" id="SSF52540">
    <property type="entry name" value="P-loop containing nucleoside triphosphate hydrolases"/>
    <property type="match status" value="1"/>
</dbReference>
<accession>M1WIN1</accession>
<keyword evidence="2" id="KW-0812">Transmembrane</keyword>
<dbReference type="HOGENOM" id="CLU_1586306_0_0_1"/>
<sequence length="168" mass="18757">MTIHKSQGMTLDLAIVDLKARGTPRPLGLLYVALSRVWRLEHLAIFADITLDDIRPNVTRALELRRQDEANRAPQSVKTQEGSERSLLLRTMDSTTSLSNDKLAHLLYTAINVLTAVTPVIAAITTIAIITAIIMEFNEDHIEAPPKDLTPSPPSPSPWLAQRNYRHF</sequence>
<organism evidence="3 4">
    <name type="scientific">Claviceps purpurea (strain 20.1)</name>
    <name type="common">Ergot fungus</name>
    <name type="synonym">Sphacelia segetum</name>
    <dbReference type="NCBI Taxonomy" id="1111077"/>
    <lineage>
        <taxon>Eukaryota</taxon>
        <taxon>Fungi</taxon>
        <taxon>Dikarya</taxon>
        <taxon>Ascomycota</taxon>
        <taxon>Pezizomycotina</taxon>
        <taxon>Sordariomycetes</taxon>
        <taxon>Hypocreomycetidae</taxon>
        <taxon>Hypocreales</taxon>
        <taxon>Clavicipitaceae</taxon>
        <taxon>Claviceps</taxon>
    </lineage>
</organism>